<sequence>MHFQFLIEDISGEIFIRHVIEKLMIEYDYITYDCKAFKGIGGLKISGNVNKVKTDKLLDDLLMFLRGFDKSLKGIPAAIVVVLDNDKRDTNEFRLQLQSQAQLSMITTDYVFCIAIEEMEAWLLGDREALQKAYPDIRLAFLKDYNQDEICGTWEVLANALYKGGLKQFKKDNPTYREVGKCKSEWAREVGKYIVLDRNISPSFQEFVSALRKRLDVA</sequence>
<dbReference type="AlphaFoldDB" id="A0A1M7DD66"/>
<organism evidence="1 2">
    <name type="scientific">Anaerocolumna jejuensis DSM 15929</name>
    <dbReference type="NCBI Taxonomy" id="1121322"/>
    <lineage>
        <taxon>Bacteria</taxon>
        <taxon>Bacillati</taxon>
        <taxon>Bacillota</taxon>
        <taxon>Clostridia</taxon>
        <taxon>Lachnospirales</taxon>
        <taxon>Lachnospiraceae</taxon>
        <taxon>Anaerocolumna</taxon>
    </lineage>
</organism>
<dbReference type="InterPro" id="IPR025455">
    <property type="entry name" value="DUF4276"/>
</dbReference>
<dbReference type="STRING" id="1121322.SAMN02745136_05668"/>
<protein>
    <recommendedName>
        <fullName evidence="3">DUF4276 family protein</fullName>
    </recommendedName>
</protein>
<evidence type="ECO:0008006" key="3">
    <source>
        <dbReference type="Google" id="ProtNLM"/>
    </source>
</evidence>
<evidence type="ECO:0000313" key="1">
    <source>
        <dbReference type="EMBL" id="SHL77422.1"/>
    </source>
</evidence>
<proteinExistence type="predicted"/>
<gene>
    <name evidence="1" type="ORF">SAMN02745136_05668</name>
</gene>
<evidence type="ECO:0000313" key="2">
    <source>
        <dbReference type="Proteomes" id="UP000184386"/>
    </source>
</evidence>
<keyword evidence="2" id="KW-1185">Reference proteome</keyword>
<dbReference type="EMBL" id="FRAC01000053">
    <property type="protein sequence ID" value="SHL77422.1"/>
    <property type="molecule type" value="Genomic_DNA"/>
</dbReference>
<dbReference type="Proteomes" id="UP000184386">
    <property type="component" value="Unassembled WGS sequence"/>
</dbReference>
<dbReference type="RefSeq" id="WP_073280537.1">
    <property type="nucleotide sequence ID" value="NZ_FRAC01000053.1"/>
</dbReference>
<dbReference type="Pfam" id="PF14103">
    <property type="entry name" value="DUF4276"/>
    <property type="match status" value="1"/>
</dbReference>
<accession>A0A1M7DD66</accession>
<reference evidence="1 2" key="1">
    <citation type="submission" date="2016-11" db="EMBL/GenBank/DDBJ databases">
        <authorList>
            <person name="Jaros S."/>
            <person name="Januszkiewicz K."/>
            <person name="Wedrychowicz H."/>
        </authorList>
    </citation>
    <scope>NUCLEOTIDE SEQUENCE [LARGE SCALE GENOMIC DNA]</scope>
    <source>
        <strain evidence="1 2">DSM 15929</strain>
    </source>
</reference>
<name>A0A1M7DD66_9FIRM</name>